<keyword evidence="2" id="KW-1185">Reference proteome</keyword>
<protein>
    <submittedName>
        <fullName evidence="1">Uncharacterized protein</fullName>
    </submittedName>
</protein>
<dbReference type="EMBL" id="JAPDRN010000262">
    <property type="protein sequence ID" value="KAJ9609292.1"/>
    <property type="molecule type" value="Genomic_DNA"/>
</dbReference>
<sequence length="116" mass="13802">MNESFGEVVKYIPDDEVERLPELITRAQQQLFDVSVTKTTRYRFCPPYEGHYAFVDVVVRPFNQVSYPCFNVIVEYQLCCTTVDHDSHANDYFKVKIQEVYDTYIRPVQRKFDDGW</sequence>
<dbReference type="AlphaFoldDB" id="A0AA38X9E0"/>
<dbReference type="Proteomes" id="UP001172681">
    <property type="component" value="Unassembled WGS sequence"/>
</dbReference>
<proteinExistence type="predicted"/>
<evidence type="ECO:0000313" key="1">
    <source>
        <dbReference type="EMBL" id="KAJ9609292.1"/>
    </source>
</evidence>
<organism evidence="1 2">
    <name type="scientific">Knufia peltigerae</name>
    <dbReference type="NCBI Taxonomy" id="1002370"/>
    <lineage>
        <taxon>Eukaryota</taxon>
        <taxon>Fungi</taxon>
        <taxon>Dikarya</taxon>
        <taxon>Ascomycota</taxon>
        <taxon>Pezizomycotina</taxon>
        <taxon>Eurotiomycetes</taxon>
        <taxon>Chaetothyriomycetidae</taxon>
        <taxon>Chaetothyriales</taxon>
        <taxon>Trichomeriaceae</taxon>
        <taxon>Knufia</taxon>
    </lineage>
</organism>
<comment type="caution">
    <text evidence="1">The sequence shown here is derived from an EMBL/GenBank/DDBJ whole genome shotgun (WGS) entry which is preliminary data.</text>
</comment>
<name>A0AA38X9E0_9EURO</name>
<evidence type="ECO:0000313" key="2">
    <source>
        <dbReference type="Proteomes" id="UP001172681"/>
    </source>
</evidence>
<accession>A0AA38X9E0</accession>
<gene>
    <name evidence="1" type="ORF">H2204_015567</name>
</gene>
<reference evidence="1" key="1">
    <citation type="submission" date="2022-10" db="EMBL/GenBank/DDBJ databases">
        <title>Culturing micro-colonial fungi from biological soil crusts in the Mojave desert and describing Neophaeococcomyces mojavensis, and introducing the new genera and species Taxawa tesnikishii.</title>
        <authorList>
            <person name="Kurbessoian T."/>
            <person name="Stajich J.E."/>
        </authorList>
    </citation>
    <scope>NUCLEOTIDE SEQUENCE</scope>
    <source>
        <strain evidence="1">TK_35</strain>
    </source>
</reference>